<proteinExistence type="predicted"/>
<dbReference type="AlphaFoldDB" id="A0AAW5UDJ6"/>
<accession>A0AAW5UDJ6</accession>
<organism evidence="1 2">
    <name type="scientific">Segatella copri</name>
    <dbReference type="NCBI Taxonomy" id="165179"/>
    <lineage>
        <taxon>Bacteria</taxon>
        <taxon>Pseudomonadati</taxon>
        <taxon>Bacteroidota</taxon>
        <taxon>Bacteroidia</taxon>
        <taxon>Bacteroidales</taxon>
        <taxon>Prevotellaceae</taxon>
        <taxon>Segatella</taxon>
    </lineage>
</organism>
<evidence type="ECO:0000313" key="1">
    <source>
        <dbReference type="EMBL" id="MCW4137328.1"/>
    </source>
</evidence>
<name>A0AAW5UDJ6_9BACT</name>
<dbReference type="Proteomes" id="UP001208620">
    <property type="component" value="Unassembled WGS sequence"/>
</dbReference>
<comment type="caution">
    <text evidence="1">The sequence shown here is derived from an EMBL/GenBank/DDBJ whole genome shotgun (WGS) entry which is preliminary data.</text>
</comment>
<sequence length="109" mass="12550">MAEKENKQKHKSTIDKYFDRTAKAYKTWVEENEEERNFLQIAAEDNGDISEEGGKGFDFHIAYSGKADILASGLVHSMKRDEFVRQLIIGAAKMYYIKNIKIKDNEADN</sequence>
<gene>
    <name evidence="1" type="ORF">ONT01_05995</name>
</gene>
<evidence type="ECO:0000313" key="2">
    <source>
        <dbReference type="Proteomes" id="UP001208620"/>
    </source>
</evidence>
<reference evidence="1" key="1">
    <citation type="submission" date="2022-11" db="EMBL/GenBank/DDBJ databases">
        <title>Genomic repertoires linked with pathogenic potency of arthritogenic Prevotella copri isolated from the gut of rheumatoid arthritis patients.</title>
        <authorList>
            <person name="Nii T."/>
            <person name="Maeda Y."/>
            <person name="Motooka D."/>
            <person name="Naito M."/>
            <person name="Matsumoto Y."/>
            <person name="Ogawa T."/>
            <person name="Oguro-Igashira E."/>
            <person name="Kishikawa T."/>
            <person name="Yamashita M."/>
            <person name="Koizumi S."/>
            <person name="Kurakawa T."/>
            <person name="Okumura R."/>
            <person name="Kayama H."/>
            <person name="Murakami M."/>
            <person name="Sakaguchi T."/>
            <person name="Das B."/>
            <person name="Nakamura S."/>
            <person name="Okada Y."/>
            <person name="Kumanogoh A."/>
            <person name="Takeda K."/>
        </authorList>
    </citation>
    <scope>NUCLEOTIDE SEQUENCE</scope>
    <source>
        <strain evidence="1">H105_2-2</strain>
    </source>
</reference>
<protein>
    <submittedName>
        <fullName evidence="1">Uncharacterized protein</fullName>
    </submittedName>
</protein>
<dbReference type="RefSeq" id="WP_264948686.1">
    <property type="nucleotide sequence ID" value="NZ_JAPDVB010000001.1"/>
</dbReference>
<dbReference type="EMBL" id="JAPDVD010000001">
    <property type="protein sequence ID" value="MCW4137328.1"/>
    <property type="molecule type" value="Genomic_DNA"/>
</dbReference>